<evidence type="ECO:0000313" key="13">
    <source>
        <dbReference type="Proteomes" id="UP001408356"/>
    </source>
</evidence>
<dbReference type="CDD" id="cd03244">
    <property type="entry name" value="ABCC_MRP_domain2"/>
    <property type="match status" value="1"/>
</dbReference>
<feature type="region of interest" description="Disordered" evidence="8">
    <location>
        <begin position="1357"/>
        <end position="1383"/>
    </location>
</feature>
<dbReference type="SUPFAM" id="SSF90123">
    <property type="entry name" value="ABC transporter transmembrane region"/>
    <property type="match status" value="2"/>
</dbReference>
<keyword evidence="4" id="KW-0547">Nucleotide-binding</keyword>
<feature type="transmembrane region" description="Helical" evidence="9">
    <location>
        <begin position="82"/>
        <end position="102"/>
    </location>
</feature>
<keyword evidence="7 9" id="KW-0472">Membrane</keyword>
<evidence type="ECO:0000259" key="11">
    <source>
        <dbReference type="PROSITE" id="PS50929"/>
    </source>
</evidence>
<dbReference type="InterPro" id="IPR003593">
    <property type="entry name" value="AAA+_ATPase"/>
</dbReference>
<dbReference type="Proteomes" id="UP001408356">
    <property type="component" value="Unassembled WGS sequence"/>
</dbReference>
<keyword evidence="6 9" id="KW-1133">Transmembrane helix</keyword>
<feature type="transmembrane region" description="Helical" evidence="9">
    <location>
        <begin position="909"/>
        <end position="933"/>
    </location>
</feature>
<dbReference type="PROSITE" id="PS00211">
    <property type="entry name" value="ABC_TRANSPORTER_1"/>
    <property type="match status" value="2"/>
</dbReference>
<keyword evidence="13" id="KW-1185">Reference proteome</keyword>
<comment type="subcellular location">
    <subcellularLocation>
        <location evidence="1">Membrane</location>
        <topology evidence="1">Multi-pass membrane protein</topology>
    </subcellularLocation>
</comment>
<dbReference type="Gene3D" id="3.40.50.300">
    <property type="entry name" value="P-loop containing nucleotide triphosphate hydrolases"/>
    <property type="match status" value="2"/>
</dbReference>
<gene>
    <name evidence="12" type="ORF">SUNI508_09972</name>
</gene>
<dbReference type="CDD" id="cd18580">
    <property type="entry name" value="ABC_6TM_ABCC_D2"/>
    <property type="match status" value="1"/>
</dbReference>
<evidence type="ECO:0000256" key="2">
    <source>
        <dbReference type="ARBA" id="ARBA00022448"/>
    </source>
</evidence>
<feature type="transmembrane region" description="Helical" evidence="9">
    <location>
        <begin position="567"/>
        <end position="590"/>
    </location>
</feature>
<accession>A0ABR2UN03</accession>
<dbReference type="PROSITE" id="PS50893">
    <property type="entry name" value="ABC_TRANSPORTER_2"/>
    <property type="match status" value="2"/>
</dbReference>
<feature type="transmembrane region" description="Helical" evidence="9">
    <location>
        <begin position="145"/>
        <end position="164"/>
    </location>
</feature>
<dbReference type="InterPro" id="IPR003439">
    <property type="entry name" value="ABC_transporter-like_ATP-bd"/>
</dbReference>
<evidence type="ECO:0000256" key="4">
    <source>
        <dbReference type="ARBA" id="ARBA00022741"/>
    </source>
</evidence>
<feature type="domain" description="ABC transmembrane type-1" evidence="11">
    <location>
        <begin position="307"/>
        <end position="588"/>
    </location>
</feature>
<dbReference type="PROSITE" id="PS50929">
    <property type="entry name" value="ABC_TM1F"/>
    <property type="match status" value="2"/>
</dbReference>
<dbReference type="Pfam" id="PF00005">
    <property type="entry name" value="ABC_tran"/>
    <property type="match status" value="2"/>
</dbReference>
<dbReference type="InterPro" id="IPR017871">
    <property type="entry name" value="ABC_transporter-like_CS"/>
</dbReference>
<keyword evidence="2" id="KW-0813">Transport</keyword>
<evidence type="ECO:0000256" key="3">
    <source>
        <dbReference type="ARBA" id="ARBA00022692"/>
    </source>
</evidence>
<evidence type="ECO:0000259" key="10">
    <source>
        <dbReference type="PROSITE" id="PS50893"/>
    </source>
</evidence>
<dbReference type="SMART" id="SM00382">
    <property type="entry name" value="AAA"/>
    <property type="match status" value="2"/>
</dbReference>
<dbReference type="EMBL" id="JARVKF010000410">
    <property type="protein sequence ID" value="KAK9416012.1"/>
    <property type="molecule type" value="Genomic_DNA"/>
</dbReference>
<dbReference type="InterPro" id="IPR036640">
    <property type="entry name" value="ABC1_TM_sf"/>
</dbReference>
<dbReference type="CDD" id="cd03250">
    <property type="entry name" value="ABCC_MRP_domain1"/>
    <property type="match status" value="1"/>
</dbReference>
<feature type="transmembrane region" description="Helical" evidence="9">
    <location>
        <begin position="439"/>
        <end position="460"/>
    </location>
</feature>
<dbReference type="InterPro" id="IPR027417">
    <property type="entry name" value="P-loop_NTPase"/>
</dbReference>
<evidence type="ECO:0000313" key="12">
    <source>
        <dbReference type="EMBL" id="KAK9416012.1"/>
    </source>
</evidence>
<dbReference type="InterPro" id="IPR044726">
    <property type="entry name" value="ABCC_6TM_D2"/>
</dbReference>
<feature type="domain" description="ABC transporter" evidence="10">
    <location>
        <begin position="637"/>
        <end position="867"/>
    </location>
</feature>
<comment type="caution">
    <text evidence="12">The sequence shown here is derived from an EMBL/GenBank/DDBJ whole genome shotgun (WGS) entry which is preliminary data.</text>
</comment>
<evidence type="ECO:0000256" key="1">
    <source>
        <dbReference type="ARBA" id="ARBA00004141"/>
    </source>
</evidence>
<dbReference type="PANTHER" id="PTHR24223">
    <property type="entry name" value="ATP-BINDING CASSETTE SUB-FAMILY C"/>
    <property type="match status" value="1"/>
</dbReference>
<dbReference type="Pfam" id="PF24357">
    <property type="entry name" value="TMD0_ABC"/>
    <property type="match status" value="1"/>
</dbReference>
<feature type="domain" description="ABC transporter" evidence="10">
    <location>
        <begin position="1235"/>
        <end position="1487"/>
    </location>
</feature>
<dbReference type="InterPro" id="IPR056227">
    <property type="entry name" value="TMD0_ABC"/>
</dbReference>
<feature type="transmembrane region" description="Helical" evidence="9">
    <location>
        <begin position="522"/>
        <end position="547"/>
    </location>
</feature>
<feature type="transmembrane region" description="Helical" evidence="9">
    <location>
        <begin position="953"/>
        <end position="975"/>
    </location>
</feature>
<proteinExistence type="predicted"/>
<evidence type="ECO:0000256" key="5">
    <source>
        <dbReference type="ARBA" id="ARBA00022840"/>
    </source>
</evidence>
<feature type="transmembrane region" description="Helical" evidence="9">
    <location>
        <begin position="1139"/>
        <end position="1163"/>
    </location>
</feature>
<evidence type="ECO:0000256" key="6">
    <source>
        <dbReference type="ARBA" id="ARBA00022989"/>
    </source>
</evidence>
<protein>
    <submittedName>
        <fullName evidence="12">ABC transporter</fullName>
    </submittedName>
</protein>
<evidence type="ECO:0000256" key="8">
    <source>
        <dbReference type="SAM" id="MobiDB-lite"/>
    </source>
</evidence>
<keyword evidence="5" id="KW-0067">ATP-binding</keyword>
<dbReference type="InterPro" id="IPR011527">
    <property type="entry name" value="ABC1_TM_dom"/>
</dbReference>
<dbReference type="InterPro" id="IPR050173">
    <property type="entry name" value="ABC_transporter_C-like"/>
</dbReference>
<dbReference type="SUPFAM" id="SSF52540">
    <property type="entry name" value="P-loop containing nucleoside triphosphate hydrolases"/>
    <property type="match status" value="2"/>
</dbReference>
<organism evidence="12 13">
    <name type="scientific">Seiridium unicorne</name>
    <dbReference type="NCBI Taxonomy" id="138068"/>
    <lineage>
        <taxon>Eukaryota</taxon>
        <taxon>Fungi</taxon>
        <taxon>Dikarya</taxon>
        <taxon>Ascomycota</taxon>
        <taxon>Pezizomycotina</taxon>
        <taxon>Sordariomycetes</taxon>
        <taxon>Xylariomycetidae</taxon>
        <taxon>Amphisphaeriales</taxon>
        <taxon>Sporocadaceae</taxon>
        <taxon>Seiridium</taxon>
    </lineage>
</organism>
<dbReference type="PANTHER" id="PTHR24223:SF345">
    <property type="entry name" value="ABC MULTIDRUG TRANSPORTER (EUROFUNG)"/>
    <property type="match status" value="1"/>
</dbReference>
<dbReference type="Gene3D" id="1.20.1560.10">
    <property type="entry name" value="ABC transporter type 1, transmembrane domain"/>
    <property type="match status" value="2"/>
</dbReference>
<feature type="domain" description="ABC transmembrane type-1" evidence="11">
    <location>
        <begin position="925"/>
        <end position="1198"/>
    </location>
</feature>
<dbReference type="Pfam" id="PF00664">
    <property type="entry name" value="ABC_membrane"/>
    <property type="match status" value="1"/>
</dbReference>
<feature type="transmembrane region" description="Helical" evidence="9">
    <location>
        <begin position="40"/>
        <end position="61"/>
    </location>
</feature>
<feature type="transmembrane region" description="Helical" evidence="9">
    <location>
        <begin position="1048"/>
        <end position="1071"/>
    </location>
</feature>
<sequence length="1499" mass="163812">MDYSQAVLRLHDGGGFQQWSPPSLNDSTFGSFAPSRTFRLSYTTSQLALLFAPPAALLLIYPLRVFQLRGANLKVLPNKTGALKTILTVASAGINLAALVLSLKSRSLPNAESIAANVVVFVASLVVCHLSFLEHGRSVKPSILLISYLLVSLVCDAFNLSSMYQRHGSSAPTVLLTVASGLNFVQLMIQSLNKRSYLREPYRHLPTEQVVSDLNRLFLFWANAEILKGNSKLLTVADLPDLDHALRSQDLRTRMEVAWETTCRLPLTFLGSAKPDNGGKANSAKTLLTAWLRCFGPSMLVLVVPRCLLAVIRFSQPVLISCTIAYVSEPVTEFGANPSGLSGTQLILAALLVYAGHGLLSSIGAQGMSRVMVQTRGAFIGLIHARCLTMRDGVYDDAAAVQHMGDDVDSAEFIAYLFQEMYGLSAEVIIGMFMLWSEIGWWCLTPLVFVLLSSQSAQFIGNRIGDRIQQWEMAKQKRIALTTSMVEYIKDIKMMGMADTIMTKLQNSRLVDIAKGNHFRGILVWFHSSGFALQLFTPVFTLVFYALDARLRGHQALDPSKAFTTVTIISLLTVPANALLATLPQCGAILGNLRRIQSYLLEPSREDKRTMLGTPSTNLTGNTSSDANEQTSKHLAIAFQSVSLRPAPAASLCLEDVTIQLAKGSLNVICGAVGTGKTTLAKAILGDVPPEAGTIAVSSKRIGYCAQKPWLVNASIKSIVCGPIADSDFDEEWYTKVIDACGLVEDIERPSTGDLATVGSRGVTLSGGQRQRVALARAVYARPSILILDDVLSALDAKTEAHVAEKLLDKKGILRDLKTTVILITHDSQHLSRADYIVVLAGSKIAEQGTWADLRSSTGYVSKLQVKESDPVSAQRADVVKPATAPGTAAPSKNDLMDLTRKSGDASVYWYYFQSAGFPILTVFFICNLIYGITMATTPYILRAWSESGGRDMWFYVVLYSLSSLTGFLSISSAIMTNLVKLNPKAGEVIHYKLLRTIMRAPLSYFATTETGNVVNRFSQDIGYLDERLPMALLVVVMQTFRLISPMILLFLTQAVLAISAPPLLVVLYFLQKLYLHESRQIRFLDLESRAAVYSNFLETLEGVSAIRAFGWQSSSVDQNVERLDVSQAPHYLMKMIQLWLTVVLDLLVAGLAVMIVSLAVILRSSTTGGQIGLALNLVITISTTLVRLLEQWTSLETCLGAVARIKTLEATLLPEDKENEDSEPPAGWPKQGSIEFRDMTASYNPETVALKGVSLTISPGQKVGICGRTGSGKSTLLLSVLRLIELDSGSIHIDSLDLSTLPRETIRSRLIAIPQDAFILNDSIRLNVDPSATVPDEEIIAVLEKVQLWSVIKSRSANTNGSTEPPAAPKKEEETDPLAAPLKTSPFSHGQFQLFGLARALLLKARSSILILDEATSNVDGETDKLMQRIVREEFSRHTILSIAHRLDTIRDADLIVVLDKGRLVEKGAPEELLAKDMPASEEEGEKAWFRELWDGAH</sequence>
<feature type="transmembrane region" description="Helical" evidence="9">
    <location>
        <begin position="170"/>
        <end position="189"/>
    </location>
</feature>
<evidence type="ECO:0000256" key="7">
    <source>
        <dbReference type="ARBA" id="ARBA00023136"/>
    </source>
</evidence>
<feature type="transmembrane region" description="Helical" evidence="9">
    <location>
        <begin position="1172"/>
        <end position="1190"/>
    </location>
</feature>
<feature type="transmembrane region" description="Helical" evidence="9">
    <location>
        <begin position="114"/>
        <end position="133"/>
    </location>
</feature>
<keyword evidence="3 9" id="KW-0812">Transmembrane</keyword>
<reference evidence="12 13" key="1">
    <citation type="journal article" date="2024" name="J. Plant Pathol.">
        <title>Sequence and assembly of the genome of Seiridium unicorne, isolate CBS 538.82, causal agent of cypress canker disease.</title>
        <authorList>
            <person name="Scali E."/>
            <person name="Rocca G.D."/>
            <person name="Danti R."/>
            <person name="Garbelotto M."/>
            <person name="Barberini S."/>
            <person name="Baroncelli R."/>
            <person name="Emiliani G."/>
        </authorList>
    </citation>
    <scope>NUCLEOTIDE SEQUENCE [LARGE SCALE GENOMIC DNA]</scope>
    <source>
        <strain evidence="12 13">BM-138-508</strain>
    </source>
</reference>
<name>A0ABR2UN03_9PEZI</name>
<evidence type="ECO:0000256" key="9">
    <source>
        <dbReference type="SAM" id="Phobius"/>
    </source>
</evidence>